<organism evidence="3 4">
    <name type="scientific">Ambispora leptoticha</name>
    <dbReference type="NCBI Taxonomy" id="144679"/>
    <lineage>
        <taxon>Eukaryota</taxon>
        <taxon>Fungi</taxon>
        <taxon>Fungi incertae sedis</taxon>
        <taxon>Mucoromycota</taxon>
        <taxon>Glomeromycotina</taxon>
        <taxon>Glomeromycetes</taxon>
        <taxon>Archaeosporales</taxon>
        <taxon>Ambisporaceae</taxon>
        <taxon>Ambispora</taxon>
    </lineage>
</organism>
<comment type="caution">
    <text evidence="3">The sequence shown here is derived from an EMBL/GenBank/DDBJ whole genome shotgun (WGS) entry which is preliminary data.</text>
</comment>
<evidence type="ECO:0000313" key="4">
    <source>
        <dbReference type="Proteomes" id="UP000789508"/>
    </source>
</evidence>
<dbReference type="InterPro" id="IPR001683">
    <property type="entry name" value="PX_dom"/>
</dbReference>
<evidence type="ECO:0000256" key="1">
    <source>
        <dbReference type="SAM" id="MobiDB-lite"/>
    </source>
</evidence>
<dbReference type="SUPFAM" id="SSF64268">
    <property type="entry name" value="PX domain"/>
    <property type="match status" value="1"/>
</dbReference>
<dbReference type="InterPro" id="IPR036871">
    <property type="entry name" value="PX_dom_sf"/>
</dbReference>
<gene>
    <name evidence="3" type="ORF">ALEPTO_LOCUS8391</name>
</gene>
<sequence>MSSQQKNVLYHSKYDLTNREGIAPPPHKRLIQAVIIDTWVTKWGGPFWWSSFTEYQITTVFRAGDGSIGKSVTRKRYREFLALYQKLATKYGWIRLPPFPDKQYFGNNDPGFIERRRFELTRFLQMLANWRDNDVDVVSFLNIASEHIIKNDNRDYSINKIPKRGCLRNSNGLCTPPSSPKTTTPSSNDNEETDIVVDNEIMKRRVSWDNKVEVYVLKIEPYLFHRDNHQLMFVDMRN</sequence>
<evidence type="ECO:0000259" key="2">
    <source>
        <dbReference type="PROSITE" id="PS50195"/>
    </source>
</evidence>
<dbReference type="CDD" id="cd06093">
    <property type="entry name" value="PX_domain"/>
    <property type="match status" value="1"/>
</dbReference>
<feature type="domain" description="PX" evidence="2">
    <location>
        <begin position="1"/>
        <end position="160"/>
    </location>
</feature>
<accession>A0A9N9CPV1</accession>
<dbReference type="PANTHER" id="PTHR10555:SF170">
    <property type="entry name" value="FI18122P1"/>
    <property type="match status" value="1"/>
</dbReference>
<dbReference type="GO" id="GO:0005768">
    <property type="term" value="C:endosome"/>
    <property type="evidence" value="ECO:0007669"/>
    <property type="project" value="TreeGrafter"/>
</dbReference>
<dbReference type="OrthoDB" id="120967at2759"/>
<dbReference type="EMBL" id="CAJVPS010004684">
    <property type="protein sequence ID" value="CAG8606786.1"/>
    <property type="molecule type" value="Genomic_DNA"/>
</dbReference>
<name>A0A9N9CPV1_9GLOM</name>
<dbReference type="SMART" id="SM00312">
    <property type="entry name" value="PX"/>
    <property type="match status" value="1"/>
</dbReference>
<evidence type="ECO:0000313" key="3">
    <source>
        <dbReference type="EMBL" id="CAG8606786.1"/>
    </source>
</evidence>
<protein>
    <submittedName>
        <fullName evidence="3">11637_t:CDS:1</fullName>
    </submittedName>
</protein>
<dbReference type="Proteomes" id="UP000789508">
    <property type="component" value="Unassembled WGS sequence"/>
</dbReference>
<reference evidence="3" key="1">
    <citation type="submission" date="2021-06" db="EMBL/GenBank/DDBJ databases">
        <authorList>
            <person name="Kallberg Y."/>
            <person name="Tangrot J."/>
            <person name="Rosling A."/>
        </authorList>
    </citation>
    <scope>NUCLEOTIDE SEQUENCE</scope>
    <source>
        <strain evidence="3">FL130A</strain>
    </source>
</reference>
<dbReference type="Gene3D" id="3.30.1520.10">
    <property type="entry name" value="Phox-like domain"/>
    <property type="match status" value="1"/>
</dbReference>
<dbReference type="Pfam" id="PF00787">
    <property type="entry name" value="PX"/>
    <property type="match status" value="1"/>
</dbReference>
<proteinExistence type="predicted"/>
<dbReference type="AlphaFoldDB" id="A0A9N9CPV1"/>
<dbReference type="GO" id="GO:0035091">
    <property type="term" value="F:phosphatidylinositol binding"/>
    <property type="evidence" value="ECO:0007669"/>
    <property type="project" value="InterPro"/>
</dbReference>
<dbReference type="PROSITE" id="PS50195">
    <property type="entry name" value="PX"/>
    <property type="match status" value="1"/>
</dbReference>
<dbReference type="PANTHER" id="PTHR10555">
    <property type="entry name" value="SORTING NEXIN"/>
    <property type="match status" value="1"/>
</dbReference>
<keyword evidence="4" id="KW-1185">Reference proteome</keyword>
<feature type="region of interest" description="Disordered" evidence="1">
    <location>
        <begin position="169"/>
        <end position="193"/>
    </location>
</feature>